<proteinExistence type="predicted"/>
<dbReference type="STRING" id="428127.EUBDOL_00467"/>
<dbReference type="HOGENOM" id="CLU_3328027_0_0_9"/>
<sequence>MFFSFFYISYYSMFSICCSSLVENIFKNIFTQIILAYL</sequence>
<comment type="caution">
    <text evidence="1">The sequence shown here is derived from an EMBL/GenBank/DDBJ whole genome shotgun (WGS) entry which is preliminary data.</text>
</comment>
<reference evidence="1 2" key="2">
    <citation type="submission" date="2007-09" db="EMBL/GenBank/DDBJ databases">
        <authorList>
            <person name="Fulton L."/>
            <person name="Clifton S."/>
            <person name="Fulton B."/>
            <person name="Xu J."/>
            <person name="Minx P."/>
            <person name="Pepin K.H."/>
            <person name="Johnson M."/>
            <person name="Thiruvilangam P."/>
            <person name="Bhonagiri V."/>
            <person name="Nash W.E."/>
            <person name="Mardis E.R."/>
            <person name="Wilson R.K."/>
        </authorList>
    </citation>
    <scope>NUCLEOTIDE SEQUENCE [LARGE SCALE GENOMIC DNA]</scope>
    <source>
        <strain evidence="1 2">DSM 3991</strain>
    </source>
</reference>
<reference evidence="1 2" key="1">
    <citation type="submission" date="2007-09" db="EMBL/GenBank/DDBJ databases">
        <title>Draft genome sequence of Eubacterium dolichum (DSM 3991).</title>
        <authorList>
            <person name="Sudarsanam P."/>
            <person name="Ley R."/>
            <person name="Guruge J."/>
            <person name="Turnbaugh P.J."/>
            <person name="Mahowald M."/>
            <person name="Liep D."/>
            <person name="Gordon J."/>
        </authorList>
    </citation>
    <scope>NUCLEOTIDE SEQUENCE [LARGE SCALE GENOMIC DNA]</scope>
    <source>
        <strain evidence="1 2">DSM 3991</strain>
    </source>
</reference>
<evidence type="ECO:0000313" key="1">
    <source>
        <dbReference type="EMBL" id="EDP11910.1"/>
    </source>
</evidence>
<dbReference type="AlphaFoldDB" id="A8R932"/>
<accession>A8R932</accession>
<evidence type="ECO:0000313" key="2">
    <source>
        <dbReference type="Proteomes" id="UP000004090"/>
    </source>
</evidence>
<dbReference type="Proteomes" id="UP000004090">
    <property type="component" value="Unassembled WGS sequence"/>
</dbReference>
<gene>
    <name evidence="1" type="ORF">EUBDOL_00467</name>
</gene>
<organism evidence="1 2">
    <name type="scientific">Amedibacillus dolichus DSM 3991</name>
    <dbReference type="NCBI Taxonomy" id="428127"/>
    <lineage>
        <taxon>Bacteria</taxon>
        <taxon>Bacillati</taxon>
        <taxon>Bacillota</taxon>
        <taxon>Erysipelotrichia</taxon>
        <taxon>Erysipelotrichales</taxon>
        <taxon>Erysipelotrichaceae</taxon>
        <taxon>Amedibacillus</taxon>
    </lineage>
</organism>
<protein>
    <submittedName>
        <fullName evidence="1">Uncharacterized protein</fullName>
    </submittedName>
</protein>
<dbReference type="EMBL" id="ABAW02000017">
    <property type="protein sequence ID" value="EDP11910.1"/>
    <property type="molecule type" value="Genomic_DNA"/>
</dbReference>
<name>A8R932_9FIRM</name>